<name>A0A7E4V4J7_PANRE</name>
<dbReference type="WBParaSite" id="Pan_g15974.t1">
    <property type="protein sequence ID" value="Pan_g15974.t1"/>
    <property type="gene ID" value="Pan_g15974"/>
</dbReference>
<feature type="transmembrane region" description="Helical" evidence="6">
    <location>
        <begin position="152"/>
        <end position="179"/>
    </location>
</feature>
<feature type="transmembrane region" description="Helical" evidence="6">
    <location>
        <begin position="20"/>
        <end position="42"/>
    </location>
</feature>
<comment type="subcellular location">
    <subcellularLocation>
        <location evidence="1">Membrane</location>
        <topology evidence="1">Multi-pass membrane protein</topology>
    </subcellularLocation>
</comment>
<keyword evidence="4 6" id="KW-0472">Membrane</keyword>
<dbReference type="SUPFAM" id="SSF103473">
    <property type="entry name" value="MFS general substrate transporter"/>
    <property type="match status" value="1"/>
</dbReference>
<proteinExistence type="predicted"/>
<dbReference type="GO" id="GO:0022857">
    <property type="term" value="F:transmembrane transporter activity"/>
    <property type="evidence" value="ECO:0007669"/>
    <property type="project" value="InterPro"/>
</dbReference>
<keyword evidence="3 6" id="KW-1133">Transmembrane helix</keyword>
<dbReference type="InterPro" id="IPR020846">
    <property type="entry name" value="MFS_dom"/>
</dbReference>
<evidence type="ECO:0000256" key="3">
    <source>
        <dbReference type="ARBA" id="ARBA00022989"/>
    </source>
</evidence>
<evidence type="ECO:0000256" key="4">
    <source>
        <dbReference type="ARBA" id="ARBA00023136"/>
    </source>
</evidence>
<keyword evidence="2 6" id="KW-0812">Transmembrane</keyword>
<reference evidence="8" key="1">
    <citation type="journal article" date="2013" name="Genetics">
        <title>The draft genome and transcriptome of Panagrellus redivivus are shaped by the harsh demands of a free-living lifestyle.</title>
        <authorList>
            <person name="Srinivasan J."/>
            <person name="Dillman A.R."/>
            <person name="Macchietto M.G."/>
            <person name="Heikkinen L."/>
            <person name="Lakso M."/>
            <person name="Fracchia K.M."/>
            <person name="Antoshechkin I."/>
            <person name="Mortazavi A."/>
            <person name="Wong G."/>
            <person name="Sternberg P.W."/>
        </authorList>
    </citation>
    <scope>NUCLEOTIDE SEQUENCE [LARGE SCALE GENOMIC DNA]</scope>
    <source>
        <strain evidence="8">MT8872</strain>
    </source>
</reference>
<dbReference type="InterPro" id="IPR005828">
    <property type="entry name" value="MFS_sugar_transport-like"/>
</dbReference>
<feature type="transmembrane region" description="Helical" evidence="6">
    <location>
        <begin position="408"/>
        <end position="432"/>
    </location>
</feature>
<sequence length="537" mass="60056">MKFDDLIVEYLGEFGRYQRVQFCLVVLPTLFCALHSLSWTFIAPNVSHRCRLPTDIGEHPIYDIGPSELLTGCDSGNSSNCVYQTCTLKNNQTCQNGYVYSDYSRYTALERWDLICDRHILKPVVQSAYYLGQFLGSLVFGFLGDRYGRKKIFLTAIGIQFFSGIGMSLAPTWYLFALFRVGSGFAHPGIFMTAVILGMELIGPSIRSLASVISGALFSCGQVFLGLAAYFIADYQHLQMTITLPAVLFVTYIWLIPESARWLVSQRRYKEADKILRRAARQNGKHLPETWWEQLEVDSNAGSESRGTEKRNFTDLFRTPRIRCRTFVLFYVWPVVSMAYYGMSMKPDILGNNPYVNFIAGGIFEIPASVFMFLTVDRLGRKPLLIGGLTTAGLTLLSNMFISEAVFAWAPTIQFLLSKASMTLTYSTLYAYTPELFPTEIRNMAVGGCSMMARIGASSASFMVMYLVEIYGRQSITIPFSTTLILAALTVFLVLPETAGAALPETITHLEAPKNVSLRTDDNDKSIPLVEKSPSTD</sequence>
<accession>A0A7E4V4J7</accession>
<keyword evidence="8" id="KW-1185">Reference proteome</keyword>
<dbReference type="GO" id="GO:0016020">
    <property type="term" value="C:membrane"/>
    <property type="evidence" value="ECO:0007669"/>
    <property type="project" value="UniProtKB-SubCell"/>
</dbReference>
<dbReference type="Pfam" id="PF00083">
    <property type="entry name" value="Sugar_tr"/>
    <property type="match status" value="1"/>
</dbReference>
<dbReference type="Proteomes" id="UP000492821">
    <property type="component" value="Unassembled WGS sequence"/>
</dbReference>
<dbReference type="PROSITE" id="PS00216">
    <property type="entry name" value="SUGAR_TRANSPORT_1"/>
    <property type="match status" value="1"/>
</dbReference>
<dbReference type="InterPro" id="IPR005829">
    <property type="entry name" value="Sugar_transporter_CS"/>
</dbReference>
<dbReference type="CDD" id="cd17317">
    <property type="entry name" value="MFS_SLC22"/>
    <property type="match status" value="1"/>
</dbReference>
<feature type="transmembrane region" description="Helical" evidence="6">
    <location>
        <begin position="444"/>
        <end position="468"/>
    </location>
</feature>
<feature type="transmembrane region" description="Helical" evidence="6">
    <location>
        <begin position="185"/>
        <end position="202"/>
    </location>
</feature>
<evidence type="ECO:0000313" key="9">
    <source>
        <dbReference type="WBParaSite" id="Pan_g15974.t1"/>
    </source>
</evidence>
<feature type="transmembrane region" description="Helical" evidence="6">
    <location>
        <begin position="326"/>
        <end position="343"/>
    </location>
</feature>
<feature type="transmembrane region" description="Helical" evidence="6">
    <location>
        <begin position="474"/>
        <end position="495"/>
    </location>
</feature>
<dbReference type="PROSITE" id="PS50850">
    <property type="entry name" value="MFS"/>
    <property type="match status" value="1"/>
</dbReference>
<reference evidence="9" key="2">
    <citation type="submission" date="2020-10" db="UniProtKB">
        <authorList>
            <consortium name="WormBaseParasite"/>
        </authorList>
    </citation>
    <scope>IDENTIFICATION</scope>
</reference>
<organism evidence="8 9">
    <name type="scientific">Panagrellus redivivus</name>
    <name type="common">Microworm</name>
    <dbReference type="NCBI Taxonomy" id="6233"/>
    <lineage>
        <taxon>Eukaryota</taxon>
        <taxon>Metazoa</taxon>
        <taxon>Ecdysozoa</taxon>
        <taxon>Nematoda</taxon>
        <taxon>Chromadorea</taxon>
        <taxon>Rhabditida</taxon>
        <taxon>Tylenchina</taxon>
        <taxon>Panagrolaimomorpha</taxon>
        <taxon>Panagrolaimoidea</taxon>
        <taxon>Panagrolaimidae</taxon>
        <taxon>Panagrellus</taxon>
    </lineage>
</organism>
<evidence type="ECO:0000259" key="7">
    <source>
        <dbReference type="PROSITE" id="PS50850"/>
    </source>
</evidence>
<dbReference type="AlphaFoldDB" id="A0A7E4V4J7"/>
<feature type="transmembrane region" description="Helical" evidence="6">
    <location>
        <begin position="238"/>
        <end position="257"/>
    </location>
</feature>
<feature type="transmembrane region" description="Helical" evidence="6">
    <location>
        <begin position="209"/>
        <end position="232"/>
    </location>
</feature>
<feature type="transmembrane region" description="Helical" evidence="6">
    <location>
        <begin position="383"/>
        <end position="402"/>
    </location>
</feature>
<protein>
    <submittedName>
        <fullName evidence="9">MFS domain-containing protein</fullName>
    </submittedName>
</protein>
<feature type="domain" description="Major facilitator superfamily (MFS) profile" evidence="7">
    <location>
        <begin position="60"/>
        <end position="499"/>
    </location>
</feature>
<evidence type="ECO:0000256" key="6">
    <source>
        <dbReference type="SAM" id="Phobius"/>
    </source>
</evidence>
<evidence type="ECO:0000256" key="5">
    <source>
        <dbReference type="SAM" id="MobiDB-lite"/>
    </source>
</evidence>
<evidence type="ECO:0000313" key="8">
    <source>
        <dbReference type="Proteomes" id="UP000492821"/>
    </source>
</evidence>
<dbReference type="PANTHER" id="PTHR24064">
    <property type="entry name" value="SOLUTE CARRIER FAMILY 22 MEMBER"/>
    <property type="match status" value="1"/>
</dbReference>
<feature type="region of interest" description="Disordered" evidence="5">
    <location>
        <begin position="518"/>
        <end position="537"/>
    </location>
</feature>
<evidence type="ECO:0000256" key="1">
    <source>
        <dbReference type="ARBA" id="ARBA00004141"/>
    </source>
</evidence>
<dbReference type="Gene3D" id="1.20.1250.20">
    <property type="entry name" value="MFS general substrate transporter like domains"/>
    <property type="match status" value="1"/>
</dbReference>
<evidence type="ECO:0000256" key="2">
    <source>
        <dbReference type="ARBA" id="ARBA00022692"/>
    </source>
</evidence>
<feature type="transmembrane region" description="Helical" evidence="6">
    <location>
        <begin position="355"/>
        <end position="376"/>
    </location>
</feature>
<dbReference type="InterPro" id="IPR036259">
    <property type="entry name" value="MFS_trans_sf"/>
</dbReference>